<accession>A0A8S9R0N6</accession>
<proteinExistence type="predicted"/>
<name>A0A8S9R0N6_BRACR</name>
<evidence type="ECO:0000256" key="1">
    <source>
        <dbReference type="SAM" id="MobiDB-lite"/>
    </source>
</evidence>
<gene>
    <name evidence="2" type="ORF">F2Q69_00016731</name>
</gene>
<dbReference type="Proteomes" id="UP000712600">
    <property type="component" value="Unassembled WGS sequence"/>
</dbReference>
<dbReference type="AlphaFoldDB" id="A0A8S9R0N6"/>
<protein>
    <submittedName>
        <fullName evidence="2">Uncharacterized protein</fullName>
    </submittedName>
</protein>
<dbReference type="EMBL" id="QGKX02000996">
    <property type="protein sequence ID" value="KAF3558876.1"/>
    <property type="molecule type" value="Genomic_DNA"/>
</dbReference>
<feature type="compositionally biased region" description="Basic and acidic residues" evidence="1">
    <location>
        <begin position="215"/>
        <end position="230"/>
    </location>
</feature>
<feature type="compositionally biased region" description="Basic and acidic residues" evidence="1">
    <location>
        <begin position="14"/>
        <end position="29"/>
    </location>
</feature>
<reference evidence="2" key="1">
    <citation type="submission" date="2019-12" db="EMBL/GenBank/DDBJ databases">
        <title>Genome sequencing and annotation of Brassica cretica.</title>
        <authorList>
            <person name="Studholme D.J."/>
            <person name="Sarris P."/>
        </authorList>
    </citation>
    <scope>NUCLEOTIDE SEQUENCE</scope>
    <source>
        <strain evidence="2">PFS-109/04</strain>
        <tissue evidence="2">Leaf</tissue>
    </source>
</reference>
<feature type="region of interest" description="Disordered" evidence="1">
    <location>
        <begin position="1"/>
        <end position="40"/>
    </location>
</feature>
<evidence type="ECO:0000313" key="3">
    <source>
        <dbReference type="Proteomes" id="UP000712600"/>
    </source>
</evidence>
<sequence length="324" mass="35676">MVSSSSGSSIRLRQGLERGSEVPQRRHEVAPAGRDVSQRPHEVARVFVAGSDVIRTTRLSRSHIRCSELESRSGSDVSQRPREVARVSVAGSDVIRATRLSHSHIRCPELGSDHVRSLAFLSLGATDHVRSLVFSVAGSDVTQRPREVARVYCNTERPIRATTPGRFRAGPGTMVKKTKGKSDAERQEPESQESSLRGKALASERAGGSSIRSRQGLERGSEVPQRRHEVAPAGSNVIRATGPSRSHIQCPELKSRSGSDVLQRPREVALVSIAGSDVIRATRLSRSRFMSPRLQNRPRSDVPQRPREVAHVFCRWERRDAATT</sequence>
<feature type="compositionally biased region" description="Basic and acidic residues" evidence="1">
    <location>
        <begin position="180"/>
        <end position="189"/>
    </location>
</feature>
<evidence type="ECO:0000313" key="2">
    <source>
        <dbReference type="EMBL" id="KAF3558876.1"/>
    </source>
</evidence>
<comment type="caution">
    <text evidence="2">The sequence shown here is derived from an EMBL/GenBank/DDBJ whole genome shotgun (WGS) entry which is preliminary data.</text>
</comment>
<feature type="region of interest" description="Disordered" evidence="1">
    <location>
        <begin position="159"/>
        <end position="259"/>
    </location>
</feature>
<organism evidence="2 3">
    <name type="scientific">Brassica cretica</name>
    <name type="common">Mustard</name>
    <dbReference type="NCBI Taxonomy" id="69181"/>
    <lineage>
        <taxon>Eukaryota</taxon>
        <taxon>Viridiplantae</taxon>
        <taxon>Streptophyta</taxon>
        <taxon>Embryophyta</taxon>
        <taxon>Tracheophyta</taxon>
        <taxon>Spermatophyta</taxon>
        <taxon>Magnoliopsida</taxon>
        <taxon>eudicotyledons</taxon>
        <taxon>Gunneridae</taxon>
        <taxon>Pentapetalae</taxon>
        <taxon>rosids</taxon>
        <taxon>malvids</taxon>
        <taxon>Brassicales</taxon>
        <taxon>Brassicaceae</taxon>
        <taxon>Brassiceae</taxon>
        <taxon>Brassica</taxon>
    </lineage>
</organism>